<proteinExistence type="predicted"/>
<evidence type="ECO:0000256" key="1">
    <source>
        <dbReference type="SAM" id="Phobius"/>
    </source>
</evidence>
<feature type="transmembrane region" description="Helical" evidence="1">
    <location>
        <begin position="87"/>
        <end position="108"/>
    </location>
</feature>
<gene>
    <name evidence="2" type="ORF">PMAYCL1PPCAC_17745</name>
</gene>
<keyword evidence="1" id="KW-0812">Transmembrane</keyword>
<name>A0AAN5I0W2_9BILA</name>
<feature type="non-terminal residue" evidence="2">
    <location>
        <position position="1"/>
    </location>
</feature>
<reference evidence="3" key="1">
    <citation type="submission" date="2022-10" db="EMBL/GenBank/DDBJ databases">
        <title>Genome assembly of Pristionchus species.</title>
        <authorList>
            <person name="Yoshida K."/>
            <person name="Sommer R.J."/>
        </authorList>
    </citation>
    <scope>NUCLEOTIDE SEQUENCE [LARGE SCALE GENOMIC DNA]</scope>
    <source>
        <strain evidence="3">RS5460</strain>
    </source>
</reference>
<feature type="transmembrane region" description="Helical" evidence="1">
    <location>
        <begin position="42"/>
        <end position="67"/>
    </location>
</feature>
<accession>A0AAN5I0W2</accession>
<protein>
    <submittedName>
        <fullName evidence="2">Uncharacterized protein</fullName>
    </submittedName>
</protein>
<dbReference type="Proteomes" id="UP001328107">
    <property type="component" value="Unassembled WGS sequence"/>
</dbReference>
<feature type="transmembrane region" description="Helical" evidence="1">
    <location>
        <begin position="257"/>
        <end position="274"/>
    </location>
</feature>
<evidence type="ECO:0000313" key="2">
    <source>
        <dbReference type="EMBL" id="GMR47550.1"/>
    </source>
</evidence>
<feature type="transmembrane region" description="Helical" evidence="1">
    <location>
        <begin position="169"/>
        <end position="189"/>
    </location>
</feature>
<sequence length="311" mass="35598">SSLSVEGLIWAEASLSFFSSLSNLLLLYIVRRFVVFHDHLRALVFQCHLFVLLSNLFILFRGTSYLLQSSYSSSMVSIKGDCPSESTPIFFIGLFLVICIVIGVERSYASQKYEIYEEWKKKSTLDNTILAFWVISGVFALLSSVSFSLSPIPCPPPRLLSSPLNHLTLPLLIFGVFFLSFIPVFYFNYTHNEATVREYIRTQYSSFSSRYQLNENKTTSLRFLVQNVTLSVLCLSLLVGSSLVTNGSFLLQEIQCLFYPLAGLLISLNFLYLHPNVYRQVLYMYWDGRNALYIILRVHYRKEAVVPLLPT</sequence>
<dbReference type="EMBL" id="BTRK01000004">
    <property type="protein sequence ID" value="GMR47550.1"/>
    <property type="molecule type" value="Genomic_DNA"/>
</dbReference>
<dbReference type="AlphaFoldDB" id="A0AAN5I0W2"/>
<evidence type="ECO:0000313" key="3">
    <source>
        <dbReference type="Proteomes" id="UP001328107"/>
    </source>
</evidence>
<keyword evidence="3" id="KW-1185">Reference proteome</keyword>
<feature type="transmembrane region" description="Helical" evidence="1">
    <location>
        <begin position="129"/>
        <end position="149"/>
    </location>
</feature>
<feature type="transmembrane region" description="Helical" evidence="1">
    <location>
        <begin position="13"/>
        <end position="30"/>
    </location>
</feature>
<keyword evidence="1" id="KW-0472">Membrane</keyword>
<keyword evidence="1" id="KW-1133">Transmembrane helix</keyword>
<organism evidence="2 3">
    <name type="scientific">Pristionchus mayeri</name>
    <dbReference type="NCBI Taxonomy" id="1317129"/>
    <lineage>
        <taxon>Eukaryota</taxon>
        <taxon>Metazoa</taxon>
        <taxon>Ecdysozoa</taxon>
        <taxon>Nematoda</taxon>
        <taxon>Chromadorea</taxon>
        <taxon>Rhabditida</taxon>
        <taxon>Rhabditina</taxon>
        <taxon>Diplogasteromorpha</taxon>
        <taxon>Diplogasteroidea</taxon>
        <taxon>Neodiplogasteridae</taxon>
        <taxon>Pristionchus</taxon>
    </lineage>
</organism>
<feature type="transmembrane region" description="Helical" evidence="1">
    <location>
        <begin position="223"/>
        <end position="245"/>
    </location>
</feature>
<comment type="caution">
    <text evidence="2">The sequence shown here is derived from an EMBL/GenBank/DDBJ whole genome shotgun (WGS) entry which is preliminary data.</text>
</comment>